<dbReference type="EMBL" id="AP022583">
    <property type="protein sequence ID" value="BBY07071.1"/>
    <property type="molecule type" value="Genomic_DNA"/>
</dbReference>
<evidence type="ECO:0000313" key="1">
    <source>
        <dbReference type="EMBL" id="BBY07071.1"/>
    </source>
</evidence>
<sequence length="78" mass="9064">MNDAPRGTVRRSAEGALLVREFRGEELGWKLVPSESEHCVFFVDREVDPTWLDWPIIWCPDASFHEQDNIRRARGGRP</sequence>
<gene>
    <name evidence="1" type="ORF">MNVI_23890</name>
</gene>
<protein>
    <submittedName>
        <fullName evidence="1">Uncharacterized protein</fullName>
    </submittedName>
</protein>
<dbReference type="OrthoDB" id="3630902at2"/>
<name>A0A7I7PEU9_9MYCO</name>
<dbReference type="Proteomes" id="UP000466894">
    <property type="component" value="Chromosome"/>
</dbReference>
<proteinExistence type="predicted"/>
<accession>A0A7I7PEU9</accession>
<dbReference type="AlphaFoldDB" id="A0A7I7PEU9"/>
<dbReference type="RefSeq" id="WP_139797907.1">
    <property type="nucleotide sequence ID" value="NZ_AP022583.1"/>
</dbReference>
<evidence type="ECO:0000313" key="2">
    <source>
        <dbReference type="Proteomes" id="UP000466894"/>
    </source>
</evidence>
<dbReference type="KEGG" id="mnv:MNVI_23890"/>
<reference evidence="1 2" key="1">
    <citation type="journal article" date="2019" name="Emerg. Microbes Infect.">
        <title>Comprehensive subspecies identification of 175 nontuberculous mycobacteria species based on 7547 genomic profiles.</title>
        <authorList>
            <person name="Matsumoto Y."/>
            <person name="Kinjo T."/>
            <person name="Motooka D."/>
            <person name="Nabeya D."/>
            <person name="Jung N."/>
            <person name="Uechi K."/>
            <person name="Horii T."/>
            <person name="Iida T."/>
            <person name="Fujita J."/>
            <person name="Nakamura S."/>
        </authorList>
    </citation>
    <scope>NUCLEOTIDE SEQUENCE [LARGE SCALE GENOMIC DNA]</scope>
    <source>
        <strain evidence="1 2">JCM 16367</strain>
    </source>
</reference>
<organism evidence="1 2">
    <name type="scientific">Mycobacterium noviomagense</name>
    <dbReference type="NCBI Taxonomy" id="459858"/>
    <lineage>
        <taxon>Bacteria</taxon>
        <taxon>Bacillati</taxon>
        <taxon>Actinomycetota</taxon>
        <taxon>Actinomycetes</taxon>
        <taxon>Mycobacteriales</taxon>
        <taxon>Mycobacteriaceae</taxon>
        <taxon>Mycobacterium</taxon>
    </lineage>
</organism>